<reference evidence="1" key="2">
    <citation type="submission" date="2023-05" db="EMBL/GenBank/DDBJ databases">
        <authorList>
            <person name="Fouks B."/>
        </authorList>
    </citation>
    <scope>NUCLEOTIDE SEQUENCE</scope>
    <source>
        <strain evidence="1">Stay&amp;Tobe</strain>
        <tissue evidence="1">Testes</tissue>
    </source>
</reference>
<organism evidence="1 2">
    <name type="scientific">Diploptera punctata</name>
    <name type="common">Pacific beetle cockroach</name>
    <dbReference type="NCBI Taxonomy" id="6984"/>
    <lineage>
        <taxon>Eukaryota</taxon>
        <taxon>Metazoa</taxon>
        <taxon>Ecdysozoa</taxon>
        <taxon>Arthropoda</taxon>
        <taxon>Hexapoda</taxon>
        <taxon>Insecta</taxon>
        <taxon>Pterygota</taxon>
        <taxon>Neoptera</taxon>
        <taxon>Polyneoptera</taxon>
        <taxon>Dictyoptera</taxon>
        <taxon>Blattodea</taxon>
        <taxon>Blaberoidea</taxon>
        <taxon>Blaberidae</taxon>
        <taxon>Diplopterinae</taxon>
        <taxon>Diploptera</taxon>
    </lineage>
</organism>
<evidence type="ECO:0000313" key="1">
    <source>
        <dbReference type="EMBL" id="KAJ9575913.1"/>
    </source>
</evidence>
<evidence type="ECO:0000313" key="2">
    <source>
        <dbReference type="Proteomes" id="UP001233999"/>
    </source>
</evidence>
<feature type="non-terminal residue" evidence="1">
    <location>
        <position position="1"/>
    </location>
</feature>
<feature type="non-terminal residue" evidence="1">
    <location>
        <position position="70"/>
    </location>
</feature>
<protein>
    <submittedName>
        <fullName evidence="1">Uncharacterized protein</fullName>
    </submittedName>
</protein>
<proteinExistence type="predicted"/>
<sequence>NLFMGMKDFYKEYNHIVHVAKINGFDEDIIKNKLKKFKQQKRLQEYTTLHHVVKTADDDDKIQENGRTTP</sequence>
<accession>A0AAD7Z8H5</accession>
<dbReference type="AlphaFoldDB" id="A0AAD7Z8H5"/>
<reference evidence="1" key="1">
    <citation type="journal article" date="2023" name="IScience">
        <title>Live-bearing cockroach genome reveals convergent evolutionary mechanisms linked to viviparity in insects and beyond.</title>
        <authorList>
            <person name="Fouks B."/>
            <person name="Harrison M.C."/>
            <person name="Mikhailova A.A."/>
            <person name="Marchal E."/>
            <person name="English S."/>
            <person name="Carruthers M."/>
            <person name="Jennings E.C."/>
            <person name="Chiamaka E.L."/>
            <person name="Frigard R.A."/>
            <person name="Pippel M."/>
            <person name="Attardo G.M."/>
            <person name="Benoit J.B."/>
            <person name="Bornberg-Bauer E."/>
            <person name="Tobe S.S."/>
        </authorList>
    </citation>
    <scope>NUCLEOTIDE SEQUENCE</scope>
    <source>
        <strain evidence="1">Stay&amp;Tobe</strain>
    </source>
</reference>
<name>A0AAD7Z8H5_DIPPU</name>
<dbReference type="Proteomes" id="UP001233999">
    <property type="component" value="Unassembled WGS sequence"/>
</dbReference>
<gene>
    <name evidence="1" type="ORF">L9F63_007225</name>
</gene>
<keyword evidence="2" id="KW-1185">Reference proteome</keyword>
<dbReference type="EMBL" id="JASPKZ010009814">
    <property type="protein sequence ID" value="KAJ9575913.1"/>
    <property type="molecule type" value="Genomic_DNA"/>
</dbReference>
<comment type="caution">
    <text evidence="1">The sequence shown here is derived from an EMBL/GenBank/DDBJ whole genome shotgun (WGS) entry which is preliminary data.</text>
</comment>